<sequence>MDIATKIHDTTQGHHQYILGYREGVFVRFYNQALYLWNQQSRQTGYAPLKVNARAYKVLGHKIVLSGGLPEESLLMRCPEAQQQDGVYTIPHQLSTQQYAPWYQTLMNQYQGSPATKRATESSQKVTLVLSQPWVQQFMASDYLLTPPGEMMQMLAELKKTMVKAQR</sequence>
<dbReference type="EMBL" id="KP795585">
    <property type="protein sequence ID" value="AKN38429.1"/>
    <property type="molecule type" value="Genomic_DNA"/>
</dbReference>
<dbReference type="AlphaFoldDB" id="A0A0H3ZX28"/>
<evidence type="ECO:0000313" key="1">
    <source>
        <dbReference type="EMBL" id="AKN38429.1"/>
    </source>
</evidence>
<organism evidence="1">
    <name type="scientific">Vibrio splendidus</name>
    <dbReference type="NCBI Taxonomy" id="29497"/>
    <lineage>
        <taxon>Bacteria</taxon>
        <taxon>Pseudomonadati</taxon>
        <taxon>Pseudomonadota</taxon>
        <taxon>Gammaproteobacteria</taxon>
        <taxon>Vibrionales</taxon>
        <taxon>Vibrionaceae</taxon>
        <taxon>Vibrio</taxon>
    </lineage>
</organism>
<protein>
    <submittedName>
        <fullName evidence="1">Uncharacterized protein</fullName>
    </submittedName>
</protein>
<dbReference type="RefSeq" id="WP_050620987.1">
    <property type="nucleotide sequence ID" value="NZ_CAWNYU010000072.1"/>
</dbReference>
<reference evidence="1" key="1">
    <citation type="journal article" date="2015" name="MBio">
        <title>Eco-Evolutionary Dynamics of Episomes among Ecologically Cohesive Bacterial Populations.</title>
        <authorList>
            <person name="Xue H."/>
            <person name="Cordero O.X."/>
            <person name="Camas F.M."/>
            <person name="Trimble W."/>
            <person name="Meyer F."/>
            <person name="Guglielmini J."/>
            <person name="Rocha E.P."/>
            <person name="Polz M.F."/>
        </authorList>
    </citation>
    <scope>NUCLEOTIDE SEQUENCE</scope>
    <source>
        <strain evidence="1">5S_268</strain>
    </source>
</reference>
<name>A0A0H3ZX28_VIBSP</name>
<proteinExistence type="predicted"/>
<accession>A0A0H3ZX28</accession>